<proteinExistence type="predicted"/>
<organism evidence="2">
    <name type="scientific">Arion vulgaris</name>
    <dbReference type="NCBI Taxonomy" id="1028688"/>
    <lineage>
        <taxon>Eukaryota</taxon>
        <taxon>Metazoa</taxon>
        <taxon>Spiralia</taxon>
        <taxon>Lophotrochozoa</taxon>
        <taxon>Mollusca</taxon>
        <taxon>Gastropoda</taxon>
        <taxon>Heterobranchia</taxon>
        <taxon>Euthyneura</taxon>
        <taxon>Panpulmonata</taxon>
        <taxon>Eupulmonata</taxon>
        <taxon>Stylommatophora</taxon>
        <taxon>Helicina</taxon>
        <taxon>Arionoidea</taxon>
        <taxon>Arionidae</taxon>
        <taxon>Arion</taxon>
    </lineage>
</organism>
<feature type="coiled-coil region" evidence="1">
    <location>
        <begin position="12"/>
        <end position="53"/>
    </location>
</feature>
<evidence type="ECO:0000256" key="1">
    <source>
        <dbReference type="SAM" id="Coils"/>
    </source>
</evidence>
<gene>
    <name evidence="2" type="primary">ORF147336</name>
</gene>
<evidence type="ECO:0000313" key="2">
    <source>
        <dbReference type="EMBL" id="CEK85302.1"/>
    </source>
</evidence>
<sequence length="145" mass="16941">LELRSETWESLLEEKQTTINELNVRLRELEELVEAYEDREEKQATEVEQLEHKMNTSIPELSSILKTDVVVSGNAGETKVELDNFHHRLCPSSKKLTLHVTVKAGRCSFADNSTLFKLQELQLMVDRYAKKAHEWQKKEEELFVR</sequence>
<dbReference type="AlphaFoldDB" id="A0A0B7AXC2"/>
<accession>A0A0B7AXC2</accession>
<reference evidence="2" key="1">
    <citation type="submission" date="2014-12" db="EMBL/GenBank/DDBJ databases">
        <title>Insight into the proteome of Arion vulgaris.</title>
        <authorList>
            <person name="Aradska J."/>
            <person name="Bulat T."/>
            <person name="Smidak R."/>
            <person name="Sarate P."/>
            <person name="Gangsoo J."/>
            <person name="Sialana F."/>
            <person name="Bilban M."/>
            <person name="Lubec G."/>
        </authorList>
    </citation>
    <scope>NUCLEOTIDE SEQUENCE</scope>
    <source>
        <tissue evidence="2">Skin</tissue>
    </source>
</reference>
<keyword evidence="1" id="KW-0175">Coiled coil</keyword>
<name>A0A0B7AXC2_9EUPU</name>
<feature type="non-terminal residue" evidence="2">
    <location>
        <position position="1"/>
    </location>
</feature>
<dbReference type="EMBL" id="HACG01038437">
    <property type="protein sequence ID" value="CEK85302.1"/>
    <property type="molecule type" value="Transcribed_RNA"/>
</dbReference>
<feature type="non-terminal residue" evidence="2">
    <location>
        <position position="145"/>
    </location>
</feature>
<protein>
    <submittedName>
        <fullName evidence="2">Uncharacterized protein</fullName>
    </submittedName>
</protein>